<accession>A0ABP6Q4P0</accession>
<dbReference type="Pfam" id="PF01433">
    <property type="entry name" value="Peptidase_M1"/>
    <property type="match status" value="1"/>
</dbReference>
<name>A0ABP6Q4P0_9ACTN</name>
<dbReference type="Gene3D" id="2.60.40.1730">
    <property type="entry name" value="tricorn interacting facor f3 domain"/>
    <property type="match status" value="1"/>
</dbReference>
<keyword evidence="7" id="KW-0479">Metal-binding</keyword>
<evidence type="ECO:0000256" key="5">
    <source>
        <dbReference type="ARBA" id="ARBA00015611"/>
    </source>
</evidence>
<dbReference type="Gene3D" id="1.10.390.10">
    <property type="entry name" value="Neutral Protease Domain 2"/>
    <property type="match status" value="1"/>
</dbReference>
<keyword evidence="17" id="KW-1185">Reference proteome</keyword>
<evidence type="ECO:0000256" key="4">
    <source>
        <dbReference type="ARBA" id="ARBA00012564"/>
    </source>
</evidence>
<reference evidence="17" key="1">
    <citation type="journal article" date="2019" name="Int. J. Syst. Evol. Microbiol.">
        <title>The Global Catalogue of Microorganisms (GCM) 10K type strain sequencing project: providing services to taxonomists for standard genome sequencing and annotation.</title>
        <authorList>
            <consortium name="The Broad Institute Genomics Platform"/>
            <consortium name="The Broad Institute Genome Sequencing Center for Infectious Disease"/>
            <person name="Wu L."/>
            <person name="Ma J."/>
        </authorList>
    </citation>
    <scope>NUCLEOTIDE SEQUENCE [LARGE SCALE GENOMIC DNA]</scope>
    <source>
        <strain evidence="17">JCM 9377</strain>
    </source>
</reference>
<dbReference type="SUPFAM" id="SSF63737">
    <property type="entry name" value="Leukotriene A4 hydrolase N-terminal domain"/>
    <property type="match status" value="1"/>
</dbReference>
<feature type="domain" description="Peptidase M1 membrane alanine aminopeptidase" evidence="14">
    <location>
        <begin position="389"/>
        <end position="533"/>
    </location>
</feature>
<keyword evidence="6" id="KW-0645">Protease</keyword>
<comment type="caution">
    <text evidence="16">The sequence shown here is derived from an EMBL/GenBank/DDBJ whole genome shotgun (WGS) entry which is preliminary data.</text>
</comment>
<comment type="catalytic activity">
    <reaction evidence="1">
        <text>Release of an N-terminal amino acid, Xaa-|-Yaa- from a peptide, amide or arylamide. Xaa is preferably Ala, but may be most amino acids including Pro (slow action). When a terminal hydrophobic residue is followed by a prolyl residue, the two may be released as an intact Xaa-Pro dipeptide.</text>
        <dbReference type="EC" id="3.4.11.2"/>
    </reaction>
</comment>
<dbReference type="InterPro" id="IPR045357">
    <property type="entry name" value="Aminopeptidase_N-like_N"/>
</dbReference>
<keyword evidence="9" id="KW-0862">Zinc</keyword>
<evidence type="ECO:0000259" key="15">
    <source>
        <dbReference type="Pfam" id="PF17900"/>
    </source>
</evidence>
<dbReference type="CDD" id="cd09603">
    <property type="entry name" value="M1_APN_like"/>
    <property type="match status" value="1"/>
</dbReference>
<dbReference type="InterPro" id="IPR027268">
    <property type="entry name" value="Peptidase_M4/M1_CTD_sf"/>
</dbReference>
<evidence type="ECO:0000313" key="16">
    <source>
        <dbReference type="EMBL" id="GAA3200252.1"/>
    </source>
</evidence>
<dbReference type="Proteomes" id="UP001501237">
    <property type="component" value="Unassembled WGS sequence"/>
</dbReference>
<dbReference type="InterPro" id="IPR001930">
    <property type="entry name" value="Peptidase_M1"/>
</dbReference>
<dbReference type="Pfam" id="PF17900">
    <property type="entry name" value="Peptidase_M1_N"/>
    <property type="match status" value="1"/>
</dbReference>
<evidence type="ECO:0000256" key="2">
    <source>
        <dbReference type="ARBA" id="ARBA00001947"/>
    </source>
</evidence>
<proteinExistence type="inferred from homology"/>
<evidence type="ECO:0000256" key="8">
    <source>
        <dbReference type="ARBA" id="ARBA00022801"/>
    </source>
</evidence>
<evidence type="ECO:0000256" key="7">
    <source>
        <dbReference type="ARBA" id="ARBA00022723"/>
    </source>
</evidence>
<evidence type="ECO:0000256" key="1">
    <source>
        <dbReference type="ARBA" id="ARBA00000098"/>
    </source>
</evidence>
<dbReference type="PANTHER" id="PTHR11533:SF297">
    <property type="entry name" value="AMINOPEPTIDASE N"/>
    <property type="match status" value="1"/>
</dbReference>
<dbReference type="InterPro" id="IPR014782">
    <property type="entry name" value="Peptidase_M1_dom"/>
</dbReference>
<evidence type="ECO:0000313" key="17">
    <source>
        <dbReference type="Proteomes" id="UP001501237"/>
    </source>
</evidence>
<dbReference type="RefSeq" id="WP_344823208.1">
    <property type="nucleotide sequence ID" value="NZ_BAAAUV010000003.1"/>
</dbReference>
<feature type="domain" description="Aminopeptidase N-like N-terminal" evidence="15">
    <location>
        <begin position="132"/>
        <end position="302"/>
    </location>
</feature>
<sequence>MAAAVLVGAGAGARDGDGCGEPGARTARWATESPGASGTPPAAATPAADAPAGDVPAGDAPAGIVPTGIVPTETPAAPAVQATGTREPETASPAAAPAATPCPLRIPGKPGAASIGDRYFPGAGNGGYDATRYRVALRFTPAGHEVDATVTMTATATQALSSFHLDFRGPRILDVKVDGMPAAFVRKGGELVVTPAGGLAAGKPFTSVVRYSGTPAATRDGELGTYGWVRSGDGAVVVAEPDGAPNWFPVNDHPSDKALYDFSVTVPKALQVVANGVPDTPVTKAGWTTYGWHERTPMASYLATVAIGKFAVKRGKIGDLPVITAVDPRFKKSLNSLHKTTIKALVWEQKLFGRYPFRSAGGIIDDPKLDYALETQSRPVYAGFAPDADFVVHELAHQWFGDSVSLRRWQDIWLNEGFATYAEWLWHERGPKTAGRDSAKKIFKRYYRQPPNSPIFNPPPGAPGRKALFSFSVYIRGAMTLQALRQRVGDKAFFKILRTWATGRRGGNATTADFIALSERISGRQLDKLFTVWLTRKGKPKKGSW</sequence>
<dbReference type="InterPro" id="IPR050344">
    <property type="entry name" value="Peptidase_M1_aminopeptidases"/>
</dbReference>
<evidence type="ECO:0000256" key="12">
    <source>
        <dbReference type="ARBA" id="ARBA00031533"/>
    </source>
</evidence>
<dbReference type="SUPFAM" id="SSF55486">
    <property type="entry name" value="Metalloproteases ('zincins'), catalytic domain"/>
    <property type="match status" value="1"/>
</dbReference>
<dbReference type="EC" id="3.4.11.2" evidence="4"/>
<keyword evidence="10" id="KW-0482">Metalloprotease</keyword>
<organism evidence="16 17">
    <name type="scientific">Actinocorallia longicatena</name>
    <dbReference type="NCBI Taxonomy" id="111803"/>
    <lineage>
        <taxon>Bacteria</taxon>
        <taxon>Bacillati</taxon>
        <taxon>Actinomycetota</taxon>
        <taxon>Actinomycetes</taxon>
        <taxon>Streptosporangiales</taxon>
        <taxon>Thermomonosporaceae</taxon>
        <taxon>Actinocorallia</taxon>
    </lineage>
</organism>
<feature type="region of interest" description="Disordered" evidence="13">
    <location>
        <begin position="77"/>
        <end position="103"/>
    </location>
</feature>
<gene>
    <name evidence="16" type="ORF">GCM10010468_12810</name>
</gene>
<feature type="compositionally biased region" description="Low complexity" evidence="13">
    <location>
        <begin position="90"/>
        <end position="101"/>
    </location>
</feature>
<dbReference type="EMBL" id="BAAAUV010000003">
    <property type="protein sequence ID" value="GAA3200252.1"/>
    <property type="molecule type" value="Genomic_DNA"/>
</dbReference>
<dbReference type="PRINTS" id="PR00756">
    <property type="entry name" value="ALADIPTASE"/>
</dbReference>
<comment type="cofactor">
    <cofactor evidence="2">
        <name>Zn(2+)</name>
        <dbReference type="ChEBI" id="CHEBI:29105"/>
    </cofactor>
</comment>
<evidence type="ECO:0000256" key="6">
    <source>
        <dbReference type="ARBA" id="ARBA00022670"/>
    </source>
</evidence>
<keyword evidence="8" id="KW-0378">Hydrolase</keyword>
<feature type="region of interest" description="Disordered" evidence="13">
    <location>
        <begin position="1"/>
        <end position="61"/>
    </location>
</feature>
<evidence type="ECO:0000256" key="10">
    <source>
        <dbReference type="ARBA" id="ARBA00023049"/>
    </source>
</evidence>
<evidence type="ECO:0000256" key="13">
    <source>
        <dbReference type="SAM" id="MobiDB-lite"/>
    </source>
</evidence>
<dbReference type="PANTHER" id="PTHR11533">
    <property type="entry name" value="PROTEASE M1 ZINC METALLOPROTEASE"/>
    <property type="match status" value="1"/>
</dbReference>
<evidence type="ECO:0000259" key="14">
    <source>
        <dbReference type="Pfam" id="PF01433"/>
    </source>
</evidence>
<evidence type="ECO:0000256" key="3">
    <source>
        <dbReference type="ARBA" id="ARBA00010136"/>
    </source>
</evidence>
<evidence type="ECO:0000256" key="11">
    <source>
        <dbReference type="ARBA" id="ARBA00029811"/>
    </source>
</evidence>
<feature type="compositionally biased region" description="Low complexity" evidence="13">
    <location>
        <begin position="33"/>
        <end position="61"/>
    </location>
</feature>
<protein>
    <recommendedName>
        <fullName evidence="5">Aminopeptidase N</fullName>
        <ecNumber evidence="4">3.4.11.2</ecNumber>
    </recommendedName>
    <alternativeName>
        <fullName evidence="11">Alanine aminopeptidase</fullName>
    </alternativeName>
    <alternativeName>
        <fullName evidence="12">Lysyl aminopeptidase</fullName>
    </alternativeName>
</protein>
<dbReference type="InterPro" id="IPR042097">
    <property type="entry name" value="Aminopeptidase_N-like_N_sf"/>
</dbReference>
<comment type="similarity">
    <text evidence="3">Belongs to the peptidase M1 family.</text>
</comment>
<evidence type="ECO:0000256" key="9">
    <source>
        <dbReference type="ARBA" id="ARBA00022833"/>
    </source>
</evidence>